<dbReference type="Pfam" id="PF02469">
    <property type="entry name" value="Fasciclin"/>
    <property type="match status" value="2"/>
</dbReference>
<dbReference type="PROSITE" id="PS51257">
    <property type="entry name" value="PROKAR_LIPOPROTEIN"/>
    <property type="match status" value="1"/>
</dbReference>
<dbReference type="GO" id="GO:0005615">
    <property type="term" value="C:extracellular space"/>
    <property type="evidence" value="ECO:0007669"/>
    <property type="project" value="TreeGrafter"/>
</dbReference>
<evidence type="ECO:0000259" key="2">
    <source>
        <dbReference type="PROSITE" id="PS50213"/>
    </source>
</evidence>
<gene>
    <name evidence="3" type="ORF">FAZ19_09175</name>
</gene>
<sequence length="314" mass="32740">MKKNHKFKVIIATFAMAVGLGSCSDDDPMPENNSKTIVQLVSEDPDFSLLRTAVVRAGLVETLSASGDFTVFAPTNAAFIAAGFTTDASINAVEVNTLKSILMYHVLGSRVMSNSIPTATNTAVETSTELSVYVTKSNTGVSVNGAKVIQADVMAQNGVIHAIDKVMLPPMGNIVEVAQDNANFSLLVAAVLRASEGSVNVAQVLQGAGPMTVFAPTNQAFINAGFANEAAIMAALPATLTSILTTHVIPSRIYSTMLTEGYTLETVAENNLTFSLQSGATVKGPGNSSASNITSTDMTVDNGVIHVIDQVLLP</sequence>
<dbReference type="InterPro" id="IPR036378">
    <property type="entry name" value="FAS1_dom_sf"/>
</dbReference>
<evidence type="ECO:0000256" key="1">
    <source>
        <dbReference type="SAM" id="SignalP"/>
    </source>
</evidence>
<evidence type="ECO:0000313" key="4">
    <source>
        <dbReference type="Proteomes" id="UP000309872"/>
    </source>
</evidence>
<feature type="chain" id="PRO_5020362762" evidence="1">
    <location>
        <begin position="25"/>
        <end position="314"/>
    </location>
</feature>
<organism evidence="3 4">
    <name type="scientific">Sphingobacterium alkalisoli</name>
    <dbReference type="NCBI Taxonomy" id="1874115"/>
    <lineage>
        <taxon>Bacteria</taxon>
        <taxon>Pseudomonadati</taxon>
        <taxon>Bacteroidota</taxon>
        <taxon>Sphingobacteriia</taxon>
        <taxon>Sphingobacteriales</taxon>
        <taxon>Sphingobacteriaceae</taxon>
        <taxon>Sphingobacterium</taxon>
    </lineage>
</organism>
<dbReference type="RefSeq" id="WP_136820402.1">
    <property type="nucleotide sequence ID" value="NZ_BMJX01000002.1"/>
</dbReference>
<dbReference type="AlphaFoldDB" id="A0A4U0H6W2"/>
<dbReference type="OrthoDB" id="1144324at2"/>
<dbReference type="PROSITE" id="PS50213">
    <property type="entry name" value="FAS1"/>
    <property type="match status" value="2"/>
</dbReference>
<reference evidence="3 4" key="1">
    <citation type="submission" date="2019-04" db="EMBL/GenBank/DDBJ databases">
        <title>Sphingobacterium olei sp. nov., isolated from oil-contaminated soil.</title>
        <authorList>
            <person name="Liu B."/>
        </authorList>
    </citation>
    <scope>NUCLEOTIDE SEQUENCE [LARGE SCALE GENOMIC DNA]</scope>
    <source>
        <strain evidence="3 4">Y3L14</strain>
    </source>
</reference>
<feature type="signal peptide" evidence="1">
    <location>
        <begin position="1"/>
        <end position="24"/>
    </location>
</feature>
<dbReference type="SUPFAM" id="SSF82153">
    <property type="entry name" value="FAS1 domain"/>
    <property type="match status" value="2"/>
</dbReference>
<dbReference type="FunFam" id="2.30.180.10:FF:000014">
    <property type="entry name" value="Stabilin 1"/>
    <property type="match status" value="1"/>
</dbReference>
<accession>A0A4U0H6W2</accession>
<dbReference type="SMART" id="SM00554">
    <property type="entry name" value="FAS1"/>
    <property type="match status" value="2"/>
</dbReference>
<dbReference type="InterPro" id="IPR050904">
    <property type="entry name" value="Adhesion/Biosynth-related"/>
</dbReference>
<dbReference type="EMBL" id="SUKA01000002">
    <property type="protein sequence ID" value="TJY67054.1"/>
    <property type="molecule type" value="Genomic_DNA"/>
</dbReference>
<dbReference type="Proteomes" id="UP000309872">
    <property type="component" value="Unassembled WGS sequence"/>
</dbReference>
<feature type="domain" description="FAS1" evidence="2">
    <location>
        <begin position="34"/>
        <end position="167"/>
    </location>
</feature>
<dbReference type="InterPro" id="IPR000782">
    <property type="entry name" value="FAS1_domain"/>
</dbReference>
<keyword evidence="4" id="KW-1185">Reference proteome</keyword>
<dbReference type="PANTHER" id="PTHR10900">
    <property type="entry name" value="PERIOSTIN-RELATED"/>
    <property type="match status" value="1"/>
</dbReference>
<dbReference type="FunFam" id="2.30.180.10:FF:000032">
    <property type="entry name" value="Fasciclin domain-containing protein, putative"/>
    <property type="match status" value="1"/>
</dbReference>
<dbReference type="Gene3D" id="2.30.180.10">
    <property type="entry name" value="FAS1 domain"/>
    <property type="match status" value="2"/>
</dbReference>
<protein>
    <submittedName>
        <fullName evidence="3">Fasciclin domain-containing protein</fullName>
    </submittedName>
</protein>
<evidence type="ECO:0000313" key="3">
    <source>
        <dbReference type="EMBL" id="TJY67054.1"/>
    </source>
</evidence>
<dbReference type="PANTHER" id="PTHR10900:SF77">
    <property type="entry name" value="FI19380P1"/>
    <property type="match status" value="1"/>
</dbReference>
<name>A0A4U0H6W2_9SPHI</name>
<comment type="caution">
    <text evidence="3">The sequence shown here is derived from an EMBL/GenBank/DDBJ whole genome shotgun (WGS) entry which is preliminary data.</text>
</comment>
<proteinExistence type="predicted"/>
<keyword evidence="1" id="KW-0732">Signal</keyword>
<feature type="domain" description="FAS1" evidence="2">
    <location>
        <begin position="171"/>
        <end position="312"/>
    </location>
</feature>